<sequence>MNNEELISSTIFWKKHPEIGYYYYNEEYDKLILLRINNFPEEPLFTLINGLDITDLEDKPIGWNLERH</sequence>
<evidence type="ECO:0000313" key="1">
    <source>
        <dbReference type="EMBL" id="MDQ1151813.1"/>
    </source>
</evidence>
<accession>A0ABU0UAE6</accession>
<organism evidence="1 2">
    <name type="scientific">Sphingobacterium zeae</name>
    <dbReference type="NCBI Taxonomy" id="1776859"/>
    <lineage>
        <taxon>Bacteria</taxon>
        <taxon>Pseudomonadati</taxon>
        <taxon>Bacteroidota</taxon>
        <taxon>Sphingobacteriia</taxon>
        <taxon>Sphingobacteriales</taxon>
        <taxon>Sphingobacteriaceae</taxon>
        <taxon>Sphingobacterium</taxon>
    </lineage>
</organism>
<dbReference type="RefSeq" id="WP_293955570.1">
    <property type="nucleotide sequence ID" value="NZ_JAUTBA010000001.1"/>
</dbReference>
<evidence type="ECO:0000313" key="2">
    <source>
        <dbReference type="Proteomes" id="UP001244640"/>
    </source>
</evidence>
<dbReference type="Proteomes" id="UP001244640">
    <property type="component" value="Unassembled WGS sequence"/>
</dbReference>
<comment type="caution">
    <text evidence="1">The sequence shown here is derived from an EMBL/GenBank/DDBJ whole genome shotgun (WGS) entry which is preliminary data.</text>
</comment>
<reference evidence="1 2" key="1">
    <citation type="submission" date="2023-07" db="EMBL/GenBank/DDBJ databases">
        <title>Functional and genomic diversity of the sorghum phyllosphere microbiome.</title>
        <authorList>
            <person name="Shade A."/>
        </authorList>
    </citation>
    <scope>NUCLEOTIDE SEQUENCE [LARGE SCALE GENOMIC DNA]</scope>
    <source>
        <strain evidence="1 2">SORGH_AS_0892</strain>
    </source>
</reference>
<dbReference type="EMBL" id="JAUTBA010000001">
    <property type="protein sequence ID" value="MDQ1151813.1"/>
    <property type="molecule type" value="Genomic_DNA"/>
</dbReference>
<name>A0ABU0UAE6_9SPHI</name>
<gene>
    <name evidence="1" type="ORF">QE382_003797</name>
</gene>
<proteinExistence type="predicted"/>
<keyword evidence="2" id="KW-1185">Reference proteome</keyword>
<protein>
    <submittedName>
        <fullName evidence="1">Uncharacterized protein</fullName>
    </submittedName>
</protein>